<dbReference type="NCBIfam" id="TIGR02293">
    <property type="entry name" value="TAS_TIGR02293"/>
    <property type="match status" value="1"/>
</dbReference>
<keyword evidence="4" id="KW-1185">Reference proteome</keyword>
<dbReference type="Pfam" id="PF20432">
    <property type="entry name" value="Xre-like-HTH"/>
    <property type="match status" value="1"/>
</dbReference>
<evidence type="ECO:0000313" key="4">
    <source>
        <dbReference type="Proteomes" id="UP000198407"/>
    </source>
</evidence>
<dbReference type="STRING" id="1215104.GCA_000730585_04975"/>
<evidence type="ECO:0000259" key="1">
    <source>
        <dbReference type="Pfam" id="PF09722"/>
    </source>
</evidence>
<dbReference type="Proteomes" id="UP000198407">
    <property type="component" value="Unassembled WGS sequence"/>
</dbReference>
<sequence length="156" mass="17800">MVTADSYPHEALRTRRRPTEYLLREDVGQLSPVMVYRLTAKGFDLKDVQAMLALSDLYSTKKIMSRIVGKSVRTLQRQGSKQEAHLNSQQSAVAFQFARVLEHAINVFGSLRLAEEWLGRPCKHLDGDVPLDMIDNPVGFQAVEDYLERIEYGVYQ</sequence>
<reference evidence="4" key="1">
    <citation type="submission" date="2017-06" db="EMBL/GenBank/DDBJ databases">
        <authorList>
            <person name="Varghese N."/>
            <person name="Submissions S."/>
        </authorList>
    </citation>
    <scope>NUCLEOTIDE SEQUENCE [LARGE SCALE GENOMIC DNA]</scope>
    <source>
        <strain evidence="4">DSM 22348</strain>
    </source>
</reference>
<dbReference type="OrthoDB" id="5918037at2"/>
<protein>
    <submittedName>
        <fullName evidence="3">Putative toxin-antitoxin system antitoxin component, TIGR02293 family</fullName>
    </submittedName>
</protein>
<evidence type="ECO:0000313" key="3">
    <source>
        <dbReference type="EMBL" id="SNS02803.1"/>
    </source>
</evidence>
<feature type="domain" description="Antitoxin Xre/MbcA/ParS-like toxin-binding" evidence="1">
    <location>
        <begin position="104"/>
        <end position="153"/>
    </location>
</feature>
<accession>A0A239B6D9</accession>
<gene>
    <name evidence="3" type="ORF">SAMN05444352_102300</name>
</gene>
<dbReference type="RefSeq" id="WP_042121384.1">
    <property type="nucleotide sequence ID" value="NZ_FZOL01000002.1"/>
</dbReference>
<name>A0A239B6D9_9PSED</name>
<dbReference type="InterPro" id="IPR011979">
    <property type="entry name" value="Antitox_Xre"/>
</dbReference>
<dbReference type="GO" id="GO:0003677">
    <property type="term" value="F:DNA binding"/>
    <property type="evidence" value="ECO:0007669"/>
    <property type="project" value="InterPro"/>
</dbReference>
<dbReference type="InterPro" id="IPR024467">
    <property type="entry name" value="Xre/MbcA/ParS-like_toxin-bd"/>
</dbReference>
<proteinExistence type="predicted"/>
<feature type="domain" description="Antitoxin Xre-like helix-turn-helix" evidence="2">
    <location>
        <begin position="36"/>
        <end position="99"/>
    </location>
</feature>
<dbReference type="InterPro" id="IPR046847">
    <property type="entry name" value="Xre-like_HTH"/>
</dbReference>
<dbReference type="AlphaFoldDB" id="A0A239B6D9"/>
<dbReference type="EMBL" id="FZOL01000002">
    <property type="protein sequence ID" value="SNS02803.1"/>
    <property type="molecule type" value="Genomic_DNA"/>
</dbReference>
<organism evidence="3 4">
    <name type="scientific">Pseudomonas japonica</name>
    <dbReference type="NCBI Taxonomy" id="256466"/>
    <lineage>
        <taxon>Bacteria</taxon>
        <taxon>Pseudomonadati</taxon>
        <taxon>Pseudomonadota</taxon>
        <taxon>Gammaproteobacteria</taxon>
        <taxon>Pseudomonadales</taxon>
        <taxon>Pseudomonadaceae</taxon>
        <taxon>Pseudomonas</taxon>
    </lineage>
</organism>
<evidence type="ECO:0000259" key="2">
    <source>
        <dbReference type="Pfam" id="PF20432"/>
    </source>
</evidence>
<dbReference type="Pfam" id="PF09722">
    <property type="entry name" value="Xre_MbcA_ParS_C"/>
    <property type="match status" value="1"/>
</dbReference>